<dbReference type="SMART" id="SM00034">
    <property type="entry name" value="CLECT"/>
    <property type="match status" value="1"/>
</dbReference>
<accession>A0AB32U371</accession>
<protein>
    <submittedName>
        <fullName evidence="2">CD302 antigen</fullName>
    </submittedName>
</protein>
<gene>
    <name evidence="2 3" type="primary">cd302</name>
</gene>
<dbReference type="Pfam" id="PF00059">
    <property type="entry name" value="Lectin_C"/>
    <property type="match status" value="1"/>
</dbReference>
<evidence type="ECO:0000313" key="1">
    <source>
        <dbReference type="Proteomes" id="UP000000437"/>
    </source>
</evidence>
<dbReference type="AGR" id="ZFIN:ZDB-GENE-111118-1"/>
<name>A0AB32U371_DANRE</name>
<dbReference type="PANTHER" id="PTHR22803">
    <property type="entry name" value="MANNOSE, PHOSPHOLIPASE, LECTIN RECEPTOR RELATED"/>
    <property type="match status" value="1"/>
</dbReference>
<dbReference type="AlphaFoldDB" id="A0AB32U371"/>
<dbReference type="KEGG" id="dre:100333685"/>
<dbReference type="InterPro" id="IPR001304">
    <property type="entry name" value="C-type_lectin-like"/>
</dbReference>
<evidence type="ECO:0000313" key="2">
    <source>
        <dbReference type="RefSeq" id="XP_068079785.2"/>
    </source>
</evidence>
<dbReference type="Proteomes" id="UP000000437">
    <property type="component" value="Chromosome 9"/>
</dbReference>
<reference evidence="2" key="1">
    <citation type="submission" date="2025-08" db="UniProtKB">
        <authorList>
            <consortium name="RefSeq"/>
        </authorList>
    </citation>
    <scope>IDENTIFICATION</scope>
    <source>
        <strain evidence="2">Tuebingen</strain>
        <tissue evidence="2">Fibroblasts and whole tissue</tissue>
    </source>
</reference>
<dbReference type="CTD" id="9936"/>
<evidence type="ECO:0000313" key="3">
    <source>
        <dbReference type="ZFIN" id="ZDB-GENE-111118-1"/>
    </source>
</evidence>
<dbReference type="InterPro" id="IPR016186">
    <property type="entry name" value="C-type_lectin-like/link_sf"/>
</dbReference>
<dbReference type="SUPFAM" id="SSF56436">
    <property type="entry name" value="C-type lectin-like"/>
    <property type="match status" value="1"/>
</dbReference>
<dbReference type="SMR" id="A0AB32U371"/>
<keyword evidence="1" id="KW-1185">Reference proteome</keyword>
<proteinExistence type="predicted"/>
<dbReference type="Gene3D" id="3.10.100.10">
    <property type="entry name" value="Mannose-Binding Protein A, subunit A"/>
    <property type="match status" value="1"/>
</dbReference>
<dbReference type="ZFIN" id="ZDB-GENE-111118-1">
    <property type="gene designation" value="cd302"/>
</dbReference>
<dbReference type="RefSeq" id="XP_068079785.2">
    <property type="nucleotide sequence ID" value="XM_068223684.2"/>
</dbReference>
<organism evidence="1 2">
    <name type="scientific">Danio rerio</name>
    <name type="common">Zebrafish</name>
    <name type="synonym">Brachydanio rerio</name>
    <dbReference type="NCBI Taxonomy" id="7955"/>
    <lineage>
        <taxon>Eukaryota</taxon>
        <taxon>Metazoa</taxon>
        <taxon>Chordata</taxon>
        <taxon>Craniata</taxon>
        <taxon>Vertebrata</taxon>
        <taxon>Euteleostomi</taxon>
        <taxon>Actinopterygii</taxon>
        <taxon>Neopterygii</taxon>
        <taxon>Teleostei</taxon>
        <taxon>Ostariophysi</taxon>
        <taxon>Cypriniformes</taxon>
        <taxon>Danionidae</taxon>
        <taxon>Danioninae</taxon>
        <taxon>Danio</taxon>
    </lineage>
</organism>
<dbReference type="PROSITE" id="PS50041">
    <property type="entry name" value="C_TYPE_LECTIN_2"/>
    <property type="match status" value="1"/>
</dbReference>
<sequence>MISALQNMESSARHVTLFYIALIILTGYSARGEDDNDCPADGRTWLPFGRNCYHFIHGAEDVAKSYSLQDAKDMCRGYELLTVKSADENNFVVNYSPSVWKGKMNVWLGLYYDSDRDVFRWHEDDSVLGFSNWEDGGDDETDLPLMDTCVALHSNTGKWENISCTDEPENGVVCQTKAVVIRSNQSKPLLSALVIISVVLILAVSAVIWFVQQRHNPGSSILNLIEYHPPFRSPSADQTCLVEAEEINDMP</sequence>
<dbReference type="InterPro" id="IPR050111">
    <property type="entry name" value="C-type_lectin/snaclec_domain"/>
</dbReference>
<dbReference type="InterPro" id="IPR016187">
    <property type="entry name" value="CTDL_fold"/>
</dbReference>
<dbReference type="CDD" id="cd00037">
    <property type="entry name" value="CLECT"/>
    <property type="match status" value="1"/>
</dbReference>